<dbReference type="EMBL" id="JAUKVY010000030">
    <property type="protein sequence ID" value="MDO1536675.1"/>
    <property type="molecule type" value="Genomic_DNA"/>
</dbReference>
<organism evidence="1 2">
    <name type="scientific">Variovorax ginsengisoli</name>
    <dbReference type="NCBI Taxonomy" id="363844"/>
    <lineage>
        <taxon>Bacteria</taxon>
        <taxon>Pseudomonadati</taxon>
        <taxon>Pseudomonadota</taxon>
        <taxon>Betaproteobacteria</taxon>
        <taxon>Burkholderiales</taxon>
        <taxon>Comamonadaceae</taxon>
        <taxon>Variovorax</taxon>
    </lineage>
</organism>
<sequence>MERDHAIGRGVEAVVLDLRLRIDEIRDDEPTSEQRRVVEDCFLLSDQIREGVFGAAEVDRHDLAALGVLLRNEDEPGADVSDNGPKIVDTRNERARWPPRTLQVDDGRRAASGTRRRIHGCITSVLGHAGHVHQIRLIGGRMDKPVLALRRTQRMQVHRMPREACIRSRFCSRLGKVSRRNRCRR</sequence>
<accession>A0ABT8SD24</accession>
<evidence type="ECO:0000313" key="1">
    <source>
        <dbReference type="EMBL" id="MDO1536675.1"/>
    </source>
</evidence>
<proteinExistence type="predicted"/>
<reference evidence="1" key="1">
    <citation type="submission" date="2023-06" db="EMBL/GenBank/DDBJ databases">
        <authorList>
            <person name="Jiang Y."/>
            <person name="Liu Q."/>
        </authorList>
    </citation>
    <scope>NUCLEOTIDE SEQUENCE</scope>
    <source>
        <strain evidence="1">CGMCC 1.12090</strain>
    </source>
</reference>
<keyword evidence="2" id="KW-1185">Reference proteome</keyword>
<gene>
    <name evidence="1" type="ORF">Q2T77_30825</name>
</gene>
<comment type="caution">
    <text evidence="1">The sequence shown here is derived from an EMBL/GenBank/DDBJ whole genome shotgun (WGS) entry which is preliminary data.</text>
</comment>
<dbReference type="Proteomes" id="UP001169027">
    <property type="component" value="Unassembled WGS sequence"/>
</dbReference>
<protein>
    <submittedName>
        <fullName evidence="1">Uncharacterized protein</fullName>
    </submittedName>
</protein>
<evidence type="ECO:0000313" key="2">
    <source>
        <dbReference type="Proteomes" id="UP001169027"/>
    </source>
</evidence>
<name>A0ABT8SD24_9BURK</name>